<organism evidence="8 9">
    <name type="scientific">Leersia perrieri</name>
    <dbReference type="NCBI Taxonomy" id="77586"/>
    <lineage>
        <taxon>Eukaryota</taxon>
        <taxon>Viridiplantae</taxon>
        <taxon>Streptophyta</taxon>
        <taxon>Embryophyta</taxon>
        <taxon>Tracheophyta</taxon>
        <taxon>Spermatophyta</taxon>
        <taxon>Magnoliopsida</taxon>
        <taxon>Liliopsida</taxon>
        <taxon>Poales</taxon>
        <taxon>Poaceae</taxon>
        <taxon>BOP clade</taxon>
        <taxon>Oryzoideae</taxon>
        <taxon>Oryzeae</taxon>
        <taxon>Oryzinae</taxon>
        <taxon>Leersia</taxon>
    </lineage>
</organism>
<reference evidence="8 9" key="1">
    <citation type="submission" date="2012-08" db="EMBL/GenBank/DDBJ databases">
        <title>Oryza genome evolution.</title>
        <authorList>
            <person name="Wing R.A."/>
        </authorList>
    </citation>
    <scope>NUCLEOTIDE SEQUENCE</scope>
</reference>
<dbReference type="AlphaFoldDB" id="A0A0D9XHN0"/>
<keyword evidence="5" id="KW-0611">Plant defense</keyword>
<proteinExistence type="inferred from homology"/>
<dbReference type="PANTHER" id="PTHR33186:SF18">
    <property type="entry name" value="OS10G0136150 PROTEIN"/>
    <property type="match status" value="1"/>
</dbReference>
<protein>
    <recommendedName>
        <fullName evidence="7">F-box domain-containing protein</fullName>
    </recommendedName>
</protein>
<evidence type="ECO:0000256" key="1">
    <source>
        <dbReference type="ARBA" id="ARBA00008894"/>
    </source>
</evidence>
<dbReference type="SUPFAM" id="SSF81383">
    <property type="entry name" value="F-box domain"/>
    <property type="match status" value="1"/>
</dbReference>
<evidence type="ECO:0000256" key="2">
    <source>
        <dbReference type="ARBA" id="ARBA00022614"/>
    </source>
</evidence>
<keyword evidence="3" id="KW-0677">Repeat</keyword>
<dbReference type="PANTHER" id="PTHR33186">
    <property type="entry name" value="OS10G0136150 PROTEIN-RELATED"/>
    <property type="match status" value="1"/>
</dbReference>
<dbReference type="EnsemblPlants" id="LPERR10G01390.2">
    <property type="protein sequence ID" value="LPERR10G01390.2"/>
    <property type="gene ID" value="LPERR10G01390"/>
</dbReference>
<dbReference type="Gene3D" id="1.20.1280.50">
    <property type="match status" value="1"/>
</dbReference>
<comment type="similarity">
    <text evidence="1">Belongs to the disease resistance NB-LRR family.</text>
</comment>
<sequence>MGNPIFRSLLDPPDLVPTERFQLRLAEYEGGNVRCRRMIYGSRHGRVLLFIRKIREIVVWDPDTGDQRRVAVLPELDDEEKNVFNGAVLCTAAADDSHVHGGFSSCPFKVVLVGIYWNYTQMFACVYSSGTGKWSDLISAQGGCLGIVTLYCDLIQIWERKRDSLNKVLELGSGVETVDSVVRGYAEDNNAVFLSVDSSIFMLQLDSMWSKKLRENNTMSYLYPYTSTYGDDMTRRRRRRQTSPAAAAAASPPDDNDLIQEILLRLPSSPSSLLRASLVCKQWRRLVSDPVFLRRFRANHLHPPLLGFFRDEYGSPVFRSVLDPPDLIPRDRFSVGRWRRGVVQIVGCRHGLALLFNYSIRELVVWDPVADDRRYVPVPPELDRGEKSVLNCTVLCASAGDDGHVHGGGFRSCRFFKVVFIGAERRNQRIFASVYSSATGEWGNIIFRVTGPVSTFCHLGSPSVLVGNSLYWLLHVSRHHILEFDLERLSLDVIDADWPQINFSTDCRFCIMRAEDDNVGLAILSYRGFQMWERKVSFGGGAEWVLRKTVNLHDILGLSSVVQREKMDIMGYAEDLNVFFLMVDTGLFMVQIDSMKSKKLSLYDSYNITRCYPFTSFYTSVTFDLFFLVNLENLVMEHVISAVTSEVINRFISFLMNKSSSQEISVDKQLERLQRLLLRVSMVVEEADGRYITNSGMLMQLKVLADAMYRGHNVLDIFRCRTQIQENPINEVSNTFRATKRFCKIVDASWKDKARRPYDTYLYIDNFMFGRHTEKQRLLNFLLEYNPPSVQPAVLPIVGGLAVGKKTLVAHVCADERVQSQFCSVLHLNEDDLLRIAQNCHSLLAGKLLVIVEFVSDVNEMNWQEFYTSLAQMNGGSKVITISRLRKSETVGTVKSIILDNYSYHHMKNCTLAFGSANPNDHPQLVQIAKEFSLQLQLMGTLAGANTIADVLRRNLNINFWLCILKKCITVAEKNISLYGGNPKLLFEQRLSYRHNKLCFVSSCSITCNSLY</sequence>
<dbReference type="SMART" id="SM00256">
    <property type="entry name" value="FBOX"/>
    <property type="match status" value="1"/>
</dbReference>
<keyword evidence="4" id="KW-0547">Nucleotide-binding</keyword>
<name>A0A0D9XHN0_9ORYZ</name>
<keyword evidence="9" id="KW-1185">Reference proteome</keyword>
<evidence type="ECO:0000259" key="7">
    <source>
        <dbReference type="SMART" id="SM00256"/>
    </source>
</evidence>
<dbReference type="InterPro" id="IPR056594">
    <property type="entry name" value="AT5G49610-like_b-prop"/>
</dbReference>
<dbReference type="InterPro" id="IPR041118">
    <property type="entry name" value="Rx_N"/>
</dbReference>
<dbReference type="SUPFAM" id="SSF52540">
    <property type="entry name" value="P-loop containing nucleoside triphosphate hydrolases"/>
    <property type="match status" value="1"/>
</dbReference>
<feature type="region of interest" description="Disordered" evidence="6">
    <location>
        <begin position="233"/>
        <end position="253"/>
    </location>
</feature>
<dbReference type="Proteomes" id="UP000032180">
    <property type="component" value="Chromosome 10"/>
</dbReference>
<evidence type="ECO:0000256" key="5">
    <source>
        <dbReference type="ARBA" id="ARBA00022821"/>
    </source>
</evidence>
<dbReference type="Pfam" id="PF12937">
    <property type="entry name" value="F-box-like"/>
    <property type="match status" value="1"/>
</dbReference>
<evidence type="ECO:0000313" key="9">
    <source>
        <dbReference type="Proteomes" id="UP000032180"/>
    </source>
</evidence>
<dbReference type="InterPro" id="IPR027417">
    <property type="entry name" value="P-loop_NTPase"/>
</dbReference>
<dbReference type="GO" id="GO:0000166">
    <property type="term" value="F:nucleotide binding"/>
    <property type="evidence" value="ECO:0007669"/>
    <property type="project" value="UniProtKB-KW"/>
</dbReference>
<dbReference type="HOGENOM" id="CLU_013909_0_0_1"/>
<reference evidence="8" key="3">
    <citation type="submission" date="2015-04" db="UniProtKB">
        <authorList>
            <consortium name="EnsemblPlants"/>
        </authorList>
    </citation>
    <scope>IDENTIFICATION</scope>
</reference>
<dbReference type="InterPro" id="IPR036047">
    <property type="entry name" value="F-box-like_dom_sf"/>
</dbReference>
<dbReference type="GO" id="GO:0006952">
    <property type="term" value="P:defense response"/>
    <property type="evidence" value="ECO:0007669"/>
    <property type="project" value="UniProtKB-KW"/>
</dbReference>
<dbReference type="Pfam" id="PF18052">
    <property type="entry name" value="Rx_N"/>
    <property type="match status" value="1"/>
</dbReference>
<dbReference type="STRING" id="77586.A0A0D9XHN0"/>
<reference evidence="9" key="2">
    <citation type="submission" date="2013-12" db="EMBL/GenBank/DDBJ databases">
        <authorList>
            <person name="Yu Y."/>
            <person name="Lee S."/>
            <person name="de Baynast K."/>
            <person name="Wissotski M."/>
            <person name="Liu L."/>
            <person name="Talag J."/>
            <person name="Goicoechea J."/>
            <person name="Angelova A."/>
            <person name="Jetty R."/>
            <person name="Kudrna D."/>
            <person name="Golser W."/>
            <person name="Rivera L."/>
            <person name="Zhang J."/>
            <person name="Wing R."/>
        </authorList>
    </citation>
    <scope>NUCLEOTIDE SEQUENCE</scope>
</reference>
<dbReference type="InterPro" id="IPR001810">
    <property type="entry name" value="F-box_dom"/>
</dbReference>
<evidence type="ECO:0000256" key="6">
    <source>
        <dbReference type="SAM" id="MobiDB-lite"/>
    </source>
</evidence>
<evidence type="ECO:0000313" key="8">
    <source>
        <dbReference type="EnsemblPlants" id="LPERR10G01390.2"/>
    </source>
</evidence>
<keyword evidence="2" id="KW-0433">Leucine-rich repeat</keyword>
<evidence type="ECO:0000256" key="4">
    <source>
        <dbReference type="ARBA" id="ARBA00022741"/>
    </source>
</evidence>
<dbReference type="Pfam" id="PF23635">
    <property type="entry name" value="Beta-prop_AT5G49610-like"/>
    <property type="match status" value="1"/>
</dbReference>
<dbReference type="Gramene" id="LPERR10G01390.2">
    <property type="protein sequence ID" value="LPERR10G01390.2"/>
    <property type="gene ID" value="LPERR10G01390"/>
</dbReference>
<evidence type="ECO:0000256" key="3">
    <source>
        <dbReference type="ARBA" id="ARBA00022737"/>
    </source>
</evidence>
<feature type="compositionally biased region" description="Low complexity" evidence="6">
    <location>
        <begin position="242"/>
        <end position="253"/>
    </location>
</feature>
<feature type="domain" description="F-box" evidence="7">
    <location>
        <begin position="256"/>
        <end position="296"/>
    </location>
</feature>
<accession>A0A0D9XHN0</accession>